<sequence length="158" mass="18068">MLVHETNLLNLDTNTIYDFIYGMNEQGEHDKLLDELLPQLVSWQAHATSLSALESFHLPLKIMWNELQNVGLDQRLEMVYEFQNSIQYLETTLTKVNAIIGKVPSLRFIMGPMAYNVKSTLDELRMHLESTSSEFSQGLGISKNWETGPSLTNLIDFC</sequence>
<protein>
    <submittedName>
        <fullName evidence="1">Uncharacterized protein</fullName>
    </submittedName>
</protein>
<gene>
    <name evidence="1" type="ORF">O181_039642</name>
</gene>
<evidence type="ECO:0000313" key="1">
    <source>
        <dbReference type="EMBL" id="MBW0499927.1"/>
    </source>
</evidence>
<dbReference type="OrthoDB" id="2497682at2759"/>
<dbReference type="EMBL" id="AVOT02015539">
    <property type="protein sequence ID" value="MBW0499927.1"/>
    <property type="molecule type" value="Genomic_DNA"/>
</dbReference>
<proteinExistence type="predicted"/>
<keyword evidence="2" id="KW-1185">Reference proteome</keyword>
<organism evidence="1 2">
    <name type="scientific">Austropuccinia psidii MF-1</name>
    <dbReference type="NCBI Taxonomy" id="1389203"/>
    <lineage>
        <taxon>Eukaryota</taxon>
        <taxon>Fungi</taxon>
        <taxon>Dikarya</taxon>
        <taxon>Basidiomycota</taxon>
        <taxon>Pucciniomycotina</taxon>
        <taxon>Pucciniomycetes</taxon>
        <taxon>Pucciniales</taxon>
        <taxon>Sphaerophragmiaceae</taxon>
        <taxon>Austropuccinia</taxon>
    </lineage>
</organism>
<dbReference type="AlphaFoldDB" id="A0A9Q3DDA1"/>
<evidence type="ECO:0000313" key="2">
    <source>
        <dbReference type="Proteomes" id="UP000765509"/>
    </source>
</evidence>
<name>A0A9Q3DDA1_9BASI</name>
<comment type="caution">
    <text evidence="1">The sequence shown here is derived from an EMBL/GenBank/DDBJ whole genome shotgun (WGS) entry which is preliminary data.</text>
</comment>
<dbReference type="Proteomes" id="UP000765509">
    <property type="component" value="Unassembled WGS sequence"/>
</dbReference>
<reference evidence="1" key="1">
    <citation type="submission" date="2021-03" db="EMBL/GenBank/DDBJ databases">
        <title>Draft genome sequence of rust myrtle Austropuccinia psidii MF-1, a brazilian biotype.</title>
        <authorList>
            <person name="Quecine M.C."/>
            <person name="Pachon D.M.R."/>
            <person name="Bonatelli M.L."/>
            <person name="Correr F.H."/>
            <person name="Franceschini L.M."/>
            <person name="Leite T.F."/>
            <person name="Margarido G.R.A."/>
            <person name="Almeida C.A."/>
            <person name="Ferrarezi J.A."/>
            <person name="Labate C.A."/>
        </authorList>
    </citation>
    <scope>NUCLEOTIDE SEQUENCE</scope>
    <source>
        <strain evidence="1">MF-1</strain>
    </source>
</reference>
<accession>A0A9Q3DDA1</accession>